<reference evidence="2" key="1">
    <citation type="journal article" date="2019" name="Int. J. Syst. Evol. Microbiol.">
        <title>The Global Catalogue of Microorganisms (GCM) 10K type strain sequencing project: providing services to taxonomists for standard genome sequencing and annotation.</title>
        <authorList>
            <consortium name="The Broad Institute Genomics Platform"/>
            <consortium name="The Broad Institute Genome Sequencing Center for Infectious Disease"/>
            <person name="Wu L."/>
            <person name="Ma J."/>
        </authorList>
    </citation>
    <scope>NUCLEOTIDE SEQUENCE [LARGE SCALE GENOMIC DNA]</scope>
    <source>
        <strain evidence="2">JCM 18325</strain>
    </source>
</reference>
<sequence>MQIVKIDLHDGYPLYCPATGHQILSEEEFIPSPAMQFCFVQDEGVFEVISDDARLLFGLNDDEIDMDYEVYEKKLHELVERNEDIGWVIFRVCSGGTLNSFVVDHCINMWFNKTNLK</sequence>
<evidence type="ECO:0000313" key="1">
    <source>
        <dbReference type="EMBL" id="GAA4801789.1"/>
    </source>
</evidence>
<organism evidence="1 2">
    <name type="scientific">Litoribaculum gwangyangense</name>
    <dbReference type="NCBI Taxonomy" id="1130722"/>
    <lineage>
        <taxon>Bacteria</taxon>
        <taxon>Pseudomonadati</taxon>
        <taxon>Bacteroidota</taxon>
        <taxon>Flavobacteriia</taxon>
        <taxon>Flavobacteriales</taxon>
        <taxon>Flavobacteriaceae</taxon>
        <taxon>Litoribaculum</taxon>
    </lineage>
</organism>
<keyword evidence="2" id="KW-1185">Reference proteome</keyword>
<evidence type="ECO:0000313" key="2">
    <source>
        <dbReference type="Proteomes" id="UP001501433"/>
    </source>
</evidence>
<dbReference type="Proteomes" id="UP001501433">
    <property type="component" value="Unassembled WGS sequence"/>
</dbReference>
<accession>A0ABP9BXM3</accession>
<dbReference type="EMBL" id="BAABJW010000001">
    <property type="protein sequence ID" value="GAA4801789.1"/>
    <property type="molecule type" value="Genomic_DNA"/>
</dbReference>
<comment type="caution">
    <text evidence="1">The sequence shown here is derived from an EMBL/GenBank/DDBJ whole genome shotgun (WGS) entry which is preliminary data.</text>
</comment>
<gene>
    <name evidence="1" type="ORF">GCM10023330_04690</name>
</gene>
<dbReference type="RefSeq" id="WP_345275323.1">
    <property type="nucleotide sequence ID" value="NZ_BAABJW010000001.1"/>
</dbReference>
<proteinExistence type="predicted"/>
<name>A0ABP9BXM3_9FLAO</name>
<protein>
    <submittedName>
        <fullName evidence="1">Uncharacterized protein</fullName>
    </submittedName>
</protein>